<protein>
    <submittedName>
        <fullName evidence="2 3">Uncharacterized protein</fullName>
    </submittedName>
</protein>
<evidence type="ECO:0000256" key="1">
    <source>
        <dbReference type="SAM" id="SignalP"/>
    </source>
</evidence>
<evidence type="ECO:0000313" key="4">
    <source>
        <dbReference type="Proteomes" id="UP000002051"/>
    </source>
</evidence>
<keyword evidence="1" id="KW-0732">Signal</keyword>
<evidence type="ECO:0000313" key="2">
    <source>
        <dbReference type="EMBL" id="AES60414.1"/>
    </source>
</evidence>
<evidence type="ECO:0000313" key="3">
    <source>
        <dbReference type="EnsemblPlants" id="AES60414"/>
    </source>
</evidence>
<reference evidence="3" key="3">
    <citation type="submission" date="2015-04" db="UniProtKB">
        <authorList>
            <consortium name="EnsemblPlants"/>
        </authorList>
    </citation>
    <scope>IDENTIFICATION</scope>
    <source>
        <strain evidence="3">cv. Jemalong A17</strain>
    </source>
</reference>
<sequence length="65" mass="7629">MKNGSRRLNFGFLIFWGSFGAIQSSSPKIRFLTKNSYWISSINQDHVTFEIMNISEYNNMNYQTP</sequence>
<reference evidence="2 4" key="1">
    <citation type="journal article" date="2011" name="Nature">
        <title>The Medicago genome provides insight into the evolution of rhizobial symbioses.</title>
        <authorList>
            <person name="Young N.D."/>
            <person name="Debelle F."/>
            <person name="Oldroyd G.E."/>
            <person name="Geurts R."/>
            <person name="Cannon S.B."/>
            <person name="Udvardi M.K."/>
            <person name="Benedito V.A."/>
            <person name="Mayer K.F."/>
            <person name="Gouzy J."/>
            <person name="Schoof H."/>
            <person name="Van de Peer Y."/>
            <person name="Proost S."/>
            <person name="Cook D.R."/>
            <person name="Meyers B.C."/>
            <person name="Spannagl M."/>
            <person name="Cheung F."/>
            <person name="De Mita S."/>
            <person name="Krishnakumar V."/>
            <person name="Gundlach H."/>
            <person name="Zhou S."/>
            <person name="Mudge J."/>
            <person name="Bharti A.K."/>
            <person name="Murray J.D."/>
            <person name="Naoumkina M.A."/>
            <person name="Rosen B."/>
            <person name="Silverstein K.A."/>
            <person name="Tang H."/>
            <person name="Rombauts S."/>
            <person name="Zhao P.X."/>
            <person name="Zhou P."/>
            <person name="Barbe V."/>
            <person name="Bardou P."/>
            <person name="Bechner M."/>
            <person name="Bellec A."/>
            <person name="Berger A."/>
            <person name="Berges H."/>
            <person name="Bidwell S."/>
            <person name="Bisseling T."/>
            <person name="Choisne N."/>
            <person name="Couloux A."/>
            <person name="Denny R."/>
            <person name="Deshpande S."/>
            <person name="Dai X."/>
            <person name="Doyle J.J."/>
            <person name="Dudez A.M."/>
            <person name="Farmer A.D."/>
            <person name="Fouteau S."/>
            <person name="Franken C."/>
            <person name="Gibelin C."/>
            <person name="Gish J."/>
            <person name="Goldstein S."/>
            <person name="Gonzalez A.J."/>
            <person name="Green P.J."/>
            <person name="Hallab A."/>
            <person name="Hartog M."/>
            <person name="Hua A."/>
            <person name="Humphray S.J."/>
            <person name="Jeong D.H."/>
            <person name="Jing Y."/>
            <person name="Jocker A."/>
            <person name="Kenton S.M."/>
            <person name="Kim D.J."/>
            <person name="Klee K."/>
            <person name="Lai H."/>
            <person name="Lang C."/>
            <person name="Lin S."/>
            <person name="Macmil S.L."/>
            <person name="Magdelenat G."/>
            <person name="Matthews L."/>
            <person name="McCorrison J."/>
            <person name="Monaghan E.L."/>
            <person name="Mun J.H."/>
            <person name="Najar F.Z."/>
            <person name="Nicholson C."/>
            <person name="Noirot C."/>
            <person name="O'Bleness M."/>
            <person name="Paule C.R."/>
            <person name="Poulain J."/>
            <person name="Prion F."/>
            <person name="Qin B."/>
            <person name="Qu C."/>
            <person name="Retzel E.F."/>
            <person name="Riddle C."/>
            <person name="Sallet E."/>
            <person name="Samain S."/>
            <person name="Samson N."/>
            <person name="Sanders I."/>
            <person name="Saurat O."/>
            <person name="Scarpelli C."/>
            <person name="Schiex T."/>
            <person name="Segurens B."/>
            <person name="Severin A.J."/>
            <person name="Sherrier D.J."/>
            <person name="Shi R."/>
            <person name="Sims S."/>
            <person name="Singer S.R."/>
            <person name="Sinharoy S."/>
            <person name="Sterck L."/>
            <person name="Viollet A."/>
            <person name="Wang B.B."/>
            <person name="Wang K."/>
            <person name="Wang M."/>
            <person name="Wang X."/>
            <person name="Warfsmann J."/>
            <person name="Weissenbach J."/>
            <person name="White D.D."/>
            <person name="White J.D."/>
            <person name="Wiley G.B."/>
            <person name="Wincker P."/>
            <person name="Xing Y."/>
            <person name="Yang L."/>
            <person name="Yao Z."/>
            <person name="Ying F."/>
            <person name="Zhai J."/>
            <person name="Zhou L."/>
            <person name="Zuber A."/>
            <person name="Denarie J."/>
            <person name="Dixon R.A."/>
            <person name="May G.D."/>
            <person name="Schwartz D.C."/>
            <person name="Rogers J."/>
            <person name="Quetier F."/>
            <person name="Town C.D."/>
            <person name="Roe B.A."/>
        </authorList>
    </citation>
    <scope>NUCLEOTIDE SEQUENCE [LARGE SCALE GENOMIC DNA]</scope>
    <source>
        <strain evidence="2">A17</strain>
        <strain evidence="3 4">cv. Jemalong A17</strain>
    </source>
</reference>
<dbReference type="EMBL" id="CM001217">
    <property type="protein sequence ID" value="AES60414.1"/>
    <property type="molecule type" value="Genomic_DNA"/>
</dbReference>
<name>G7I6N0_MEDTR</name>
<dbReference type="AlphaFoldDB" id="G7I6N0"/>
<dbReference type="EnsemblPlants" id="AES60414">
    <property type="protein sequence ID" value="AES60414"/>
    <property type="gene ID" value="MTR_1g045350"/>
</dbReference>
<organism evidence="2 4">
    <name type="scientific">Medicago truncatula</name>
    <name type="common">Barrel medic</name>
    <name type="synonym">Medicago tribuloides</name>
    <dbReference type="NCBI Taxonomy" id="3880"/>
    <lineage>
        <taxon>Eukaryota</taxon>
        <taxon>Viridiplantae</taxon>
        <taxon>Streptophyta</taxon>
        <taxon>Embryophyta</taxon>
        <taxon>Tracheophyta</taxon>
        <taxon>Spermatophyta</taxon>
        <taxon>Magnoliopsida</taxon>
        <taxon>eudicotyledons</taxon>
        <taxon>Gunneridae</taxon>
        <taxon>Pentapetalae</taxon>
        <taxon>rosids</taxon>
        <taxon>fabids</taxon>
        <taxon>Fabales</taxon>
        <taxon>Fabaceae</taxon>
        <taxon>Papilionoideae</taxon>
        <taxon>50 kb inversion clade</taxon>
        <taxon>NPAAA clade</taxon>
        <taxon>Hologalegina</taxon>
        <taxon>IRL clade</taxon>
        <taxon>Trifolieae</taxon>
        <taxon>Medicago</taxon>
    </lineage>
</organism>
<feature type="signal peptide" evidence="1">
    <location>
        <begin position="1"/>
        <end position="24"/>
    </location>
</feature>
<dbReference type="Proteomes" id="UP000002051">
    <property type="component" value="Unassembled WGS sequence"/>
</dbReference>
<accession>G7I6N0</accession>
<dbReference type="PaxDb" id="3880-AES60414"/>
<reference evidence="2 4" key="2">
    <citation type="journal article" date="2014" name="BMC Genomics">
        <title>An improved genome release (version Mt4.0) for the model legume Medicago truncatula.</title>
        <authorList>
            <person name="Tang H."/>
            <person name="Krishnakumar V."/>
            <person name="Bidwell S."/>
            <person name="Rosen B."/>
            <person name="Chan A."/>
            <person name="Zhou S."/>
            <person name="Gentzbittel L."/>
            <person name="Childs K.L."/>
            <person name="Yandell M."/>
            <person name="Gundlach H."/>
            <person name="Mayer K.F."/>
            <person name="Schwartz D.C."/>
            <person name="Town C.D."/>
        </authorList>
    </citation>
    <scope>GENOME REANNOTATION</scope>
    <source>
        <strain evidence="3 4">cv. Jemalong A17</strain>
    </source>
</reference>
<keyword evidence="4" id="KW-1185">Reference proteome</keyword>
<dbReference type="HOGENOM" id="CLU_2853012_0_0_1"/>
<gene>
    <name evidence="2" type="ordered locus">MTR_1g045350</name>
</gene>
<proteinExistence type="predicted"/>
<feature type="chain" id="PRO_5014571975" evidence="1">
    <location>
        <begin position="25"/>
        <end position="65"/>
    </location>
</feature>